<dbReference type="GO" id="GO:0007165">
    <property type="term" value="P:signal transduction"/>
    <property type="evidence" value="ECO:0007669"/>
    <property type="project" value="TreeGrafter"/>
</dbReference>
<sequence>MNLHKTVQRALRSLVMVSLCGVAFTAAAETPAVPDETAKQLPLEELRLFAEVYERIKNAYVEPVDDAKLLQDAVRGMLAGLDPHSNYMDKEEFEALQVHTSGEFGGLGIEVGMEEPYIRVITPIDDTPAERAGVKAGDLITQLDDQPVASMSLEEAINHMRGEPGEPIVLTILREGRDKPIEITVVRDIIHVASVKSRIIEPGYGYIRITQFQVNTGKELVRQLETLQEDGNLNGLVLDLRNNPGGVLQAAVDVGNAFLSQGTIVYTEGRLPNSDQLFEANSQTALPELPLVVLINGGSASASEIVAGALQDQKRAVIMGTDSFGKGSVQTILPLAKDRAIKLTTARYFTPNGRSIQAQGIEPDIEVGNAELKPLGNGGSHLKERDLSGHLENGQADKDTMAKRAEERELLREDFQLFEAVALLKALSIVKLQDQ</sequence>
<comment type="caution">
    <text evidence="9">The sequence shown here is derived from an EMBL/GenBank/DDBJ whole genome shotgun (WGS) entry which is preliminary data.</text>
</comment>
<feature type="compositionally biased region" description="Basic and acidic residues" evidence="6">
    <location>
        <begin position="381"/>
        <end position="400"/>
    </location>
</feature>
<dbReference type="GO" id="GO:0006508">
    <property type="term" value="P:proteolysis"/>
    <property type="evidence" value="ECO:0007669"/>
    <property type="project" value="UniProtKB-KW"/>
</dbReference>
<keyword evidence="10" id="KW-1185">Reference proteome</keyword>
<keyword evidence="7" id="KW-0732">Signal</keyword>
<feature type="region of interest" description="Disordered" evidence="6">
    <location>
        <begin position="376"/>
        <end position="400"/>
    </location>
</feature>
<evidence type="ECO:0000313" key="9">
    <source>
        <dbReference type="EMBL" id="MBE9399123.1"/>
    </source>
</evidence>
<dbReference type="EMBL" id="JADEYS010000022">
    <property type="protein sequence ID" value="MBE9399123.1"/>
    <property type="molecule type" value="Genomic_DNA"/>
</dbReference>
<evidence type="ECO:0000256" key="2">
    <source>
        <dbReference type="ARBA" id="ARBA00022670"/>
    </source>
</evidence>
<feature type="chain" id="PRO_5035171967" evidence="7">
    <location>
        <begin position="29"/>
        <end position="435"/>
    </location>
</feature>
<feature type="domain" description="PDZ" evidence="8">
    <location>
        <begin position="93"/>
        <end position="175"/>
    </location>
</feature>
<proteinExistence type="inferred from homology"/>
<dbReference type="CDD" id="cd06782">
    <property type="entry name" value="cpPDZ_CPP-like"/>
    <property type="match status" value="1"/>
</dbReference>
<evidence type="ECO:0000256" key="5">
    <source>
        <dbReference type="RuleBase" id="RU004404"/>
    </source>
</evidence>
<dbReference type="Gene3D" id="3.90.226.10">
    <property type="entry name" value="2-enoyl-CoA Hydratase, Chain A, domain 1"/>
    <property type="match status" value="1"/>
</dbReference>
<dbReference type="GO" id="GO:0004175">
    <property type="term" value="F:endopeptidase activity"/>
    <property type="evidence" value="ECO:0007669"/>
    <property type="project" value="TreeGrafter"/>
</dbReference>
<comment type="similarity">
    <text evidence="1 5">Belongs to the peptidase S41A family.</text>
</comment>
<evidence type="ECO:0000256" key="6">
    <source>
        <dbReference type="SAM" id="MobiDB-lite"/>
    </source>
</evidence>
<evidence type="ECO:0000256" key="1">
    <source>
        <dbReference type="ARBA" id="ARBA00009179"/>
    </source>
</evidence>
<dbReference type="InterPro" id="IPR004447">
    <property type="entry name" value="Peptidase_S41A"/>
</dbReference>
<dbReference type="SUPFAM" id="SSF52096">
    <property type="entry name" value="ClpP/crotonase"/>
    <property type="match status" value="1"/>
</dbReference>
<organism evidence="9 10">
    <name type="scientific">Pontibacterium sinense</name>
    <dbReference type="NCBI Taxonomy" id="2781979"/>
    <lineage>
        <taxon>Bacteria</taxon>
        <taxon>Pseudomonadati</taxon>
        <taxon>Pseudomonadota</taxon>
        <taxon>Gammaproteobacteria</taxon>
        <taxon>Oceanospirillales</taxon>
        <taxon>Oceanospirillaceae</taxon>
        <taxon>Pontibacterium</taxon>
    </lineage>
</organism>
<accession>A0A8J7JZS2</accession>
<dbReference type="Pfam" id="PF22694">
    <property type="entry name" value="CtpB_N-like"/>
    <property type="match status" value="1"/>
</dbReference>
<dbReference type="CDD" id="cd07560">
    <property type="entry name" value="Peptidase_S41_CPP"/>
    <property type="match status" value="1"/>
</dbReference>
<evidence type="ECO:0000313" key="10">
    <source>
        <dbReference type="Proteomes" id="UP000640333"/>
    </source>
</evidence>
<dbReference type="InterPro" id="IPR036034">
    <property type="entry name" value="PDZ_sf"/>
</dbReference>
<dbReference type="Proteomes" id="UP000640333">
    <property type="component" value="Unassembled WGS sequence"/>
</dbReference>
<dbReference type="FunFam" id="3.30.750.44:FF:000001">
    <property type="entry name" value="S41 family peptidase"/>
    <property type="match status" value="1"/>
</dbReference>
<protein>
    <submittedName>
        <fullName evidence="9">S41 family peptidase</fullName>
    </submittedName>
</protein>
<dbReference type="InterPro" id="IPR001478">
    <property type="entry name" value="PDZ"/>
</dbReference>
<dbReference type="FunFam" id="3.90.226.10:FF:000029">
    <property type="entry name" value="Peptidase, S41 family"/>
    <property type="match status" value="1"/>
</dbReference>
<dbReference type="InterPro" id="IPR029045">
    <property type="entry name" value="ClpP/crotonase-like_dom_sf"/>
</dbReference>
<dbReference type="GO" id="GO:0008236">
    <property type="term" value="F:serine-type peptidase activity"/>
    <property type="evidence" value="ECO:0007669"/>
    <property type="project" value="UniProtKB-KW"/>
</dbReference>
<dbReference type="InterPro" id="IPR005151">
    <property type="entry name" value="Tail-specific_protease"/>
</dbReference>
<evidence type="ECO:0000256" key="7">
    <source>
        <dbReference type="SAM" id="SignalP"/>
    </source>
</evidence>
<dbReference type="Pfam" id="PF13180">
    <property type="entry name" value="PDZ_2"/>
    <property type="match status" value="1"/>
</dbReference>
<dbReference type="SUPFAM" id="SSF50156">
    <property type="entry name" value="PDZ domain-like"/>
    <property type="match status" value="1"/>
</dbReference>
<dbReference type="GO" id="GO:0030288">
    <property type="term" value="C:outer membrane-bounded periplasmic space"/>
    <property type="evidence" value="ECO:0007669"/>
    <property type="project" value="TreeGrafter"/>
</dbReference>
<dbReference type="Pfam" id="PF03572">
    <property type="entry name" value="Peptidase_S41"/>
    <property type="match status" value="1"/>
</dbReference>
<dbReference type="Gene3D" id="2.30.42.10">
    <property type="match status" value="1"/>
</dbReference>
<dbReference type="FunFam" id="2.30.42.10:FF:000063">
    <property type="entry name" value="Peptidase, S41 family"/>
    <property type="match status" value="1"/>
</dbReference>
<evidence type="ECO:0000256" key="3">
    <source>
        <dbReference type="ARBA" id="ARBA00022801"/>
    </source>
</evidence>
<dbReference type="InterPro" id="IPR055210">
    <property type="entry name" value="CtpA/B_N"/>
</dbReference>
<evidence type="ECO:0000256" key="4">
    <source>
        <dbReference type="ARBA" id="ARBA00022825"/>
    </source>
</evidence>
<keyword evidence="3 5" id="KW-0378">Hydrolase</keyword>
<dbReference type="RefSeq" id="WP_193954816.1">
    <property type="nucleotide sequence ID" value="NZ_JADEYS010000022.1"/>
</dbReference>
<name>A0A8J7JZS2_9GAMM</name>
<keyword evidence="4 5" id="KW-0720">Serine protease</keyword>
<evidence type="ECO:0000259" key="8">
    <source>
        <dbReference type="PROSITE" id="PS50106"/>
    </source>
</evidence>
<dbReference type="Gene3D" id="3.30.750.44">
    <property type="match status" value="1"/>
</dbReference>
<gene>
    <name evidence="9" type="ORF">IOQ59_17825</name>
</gene>
<keyword evidence="2 5" id="KW-0645">Protease</keyword>
<reference evidence="9" key="1">
    <citation type="submission" date="2020-10" db="EMBL/GenBank/DDBJ databases">
        <title>Bacterium isolated from coastal waters sediment.</title>
        <authorList>
            <person name="Chen R.-J."/>
            <person name="Lu D.-C."/>
            <person name="Zhu K.-L."/>
            <person name="Du Z.-J."/>
        </authorList>
    </citation>
    <scope>NUCLEOTIDE SEQUENCE</scope>
    <source>
        <strain evidence="9">N1Y112</strain>
    </source>
</reference>
<dbReference type="NCBIfam" id="TIGR00225">
    <property type="entry name" value="prc"/>
    <property type="match status" value="1"/>
</dbReference>
<feature type="signal peptide" evidence="7">
    <location>
        <begin position="1"/>
        <end position="28"/>
    </location>
</feature>
<dbReference type="AlphaFoldDB" id="A0A8J7JZS2"/>
<dbReference type="PANTHER" id="PTHR32060">
    <property type="entry name" value="TAIL-SPECIFIC PROTEASE"/>
    <property type="match status" value="1"/>
</dbReference>
<dbReference type="PANTHER" id="PTHR32060:SF30">
    <property type="entry name" value="CARBOXY-TERMINAL PROCESSING PROTEASE CTPA"/>
    <property type="match status" value="1"/>
</dbReference>
<dbReference type="SMART" id="SM00228">
    <property type="entry name" value="PDZ"/>
    <property type="match status" value="1"/>
</dbReference>
<dbReference type="PROSITE" id="PS50106">
    <property type="entry name" value="PDZ"/>
    <property type="match status" value="1"/>
</dbReference>
<dbReference type="SMART" id="SM00245">
    <property type="entry name" value="TSPc"/>
    <property type="match status" value="1"/>
</dbReference>